<sequence length="119" mass="13078">MANAKWYTTETDAERTRLRAAWGDAPIENLDVLEQLLDTAKEQVIAYAPTALLDPETGQPVYPARYALAQLMQATNLWNAGRVTSAGDIGDGSYVFTPRPMDKTIRGIIRPEDGKPDIG</sequence>
<organism evidence="1 2">
    <name type="scientific">Microbacterium testaceum (strain StLB037)</name>
    <dbReference type="NCBI Taxonomy" id="979556"/>
    <lineage>
        <taxon>Bacteria</taxon>
        <taxon>Bacillati</taxon>
        <taxon>Actinomycetota</taxon>
        <taxon>Actinomycetes</taxon>
        <taxon>Micrococcales</taxon>
        <taxon>Microbacteriaceae</taxon>
        <taxon>Microbacterium</taxon>
    </lineage>
</organism>
<dbReference type="RefSeq" id="WP_074695322.1">
    <property type="nucleotide sequence ID" value="NZ_FNJN01000004.1"/>
</dbReference>
<evidence type="ECO:0000313" key="1">
    <source>
        <dbReference type="EMBL" id="SDP07201.1"/>
    </source>
</evidence>
<evidence type="ECO:0000313" key="2">
    <source>
        <dbReference type="Proteomes" id="UP000186456"/>
    </source>
</evidence>
<proteinExistence type="predicted"/>
<gene>
    <name evidence="1" type="ORF">SAMN04487788_1940</name>
</gene>
<evidence type="ECO:0008006" key="3">
    <source>
        <dbReference type="Google" id="ProtNLM"/>
    </source>
</evidence>
<reference evidence="1 2" key="1">
    <citation type="submission" date="2016-10" db="EMBL/GenBank/DDBJ databases">
        <authorList>
            <person name="de Groot N.N."/>
        </authorList>
    </citation>
    <scope>NUCLEOTIDE SEQUENCE [LARGE SCALE GENOMIC DNA]</scope>
    <source>
        <strain evidence="1 2">StLB037</strain>
    </source>
</reference>
<accession>A0A1H0PPW2</accession>
<protein>
    <recommendedName>
        <fullName evidence="3">Head-to-tail adaptor</fullName>
    </recommendedName>
</protein>
<dbReference type="EMBL" id="FNJN01000004">
    <property type="protein sequence ID" value="SDP07201.1"/>
    <property type="molecule type" value="Genomic_DNA"/>
</dbReference>
<name>A0A1H0PPW2_MICTS</name>
<dbReference type="Proteomes" id="UP000186456">
    <property type="component" value="Unassembled WGS sequence"/>
</dbReference>
<dbReference type="AlphaFoldDB" id="A0A1H0PPW2"/>